<dbReference type="AlphaFoldDB" id="F1ZBK1"/>
<dbReference type="EMBL" id="AEWJ01000051">
    <property type="protein sequence ID" value="EGD57915.1"/>
    <property type="molecule type" value="Genomic_DNA"/>
</dbReference>
<gene>
    <name evidence="1" type="ORF">Y88_3245</name>
</gene>
<organism evidence="1 2">
    <name type="scientific">Novosphingobium nitrogenifigens DSM 19370</name>
    <dbReference type="NCBI Taxonomy" id="983920"/>
    <lineage>
        <taxon>Bacteria</taxon>
        <taxon>Pseudomonadati</taxon>
        <taxon>Pseudomonadota</taxon>
        <taxon>Alphaproteobacteria</taxon>
        <taxon>Sphingomonadales</taxon>
        <taxon>Sphingomonadaceae</taxon>
        <taxon>Novosphingobium</taxon>
    </lineage>
</organism>
<proteinExistence type="predicted"/>
<dbReference type="InParanoid" id="F1ZBK1"/>
<name>F1ZBK1_9SPHN</name>
<evidence type="ECO:0000313" key="1">
    <source>
        <dbReference type="EMBL" id="EGD57915.1"/>
    </source>
</evidence>
<comment type="caution">
    <text evidence="1">The sequence shown here is derived from an EMBL/GenBank/DDBJ whole genome shotgun (WGS) entry which is preliminary data.</text>
</comment>
<protein>
    <submittedName>
        <fullName evidence="1">Uncharacterized protein</fullName>
    </submittedName>
</protein>
<sequence length="67" mass="7347">MIGSEVMPHKTVPAQYWPDERLLKAAALMQEALDLLDSVGETRSAVHLQHAIDVLGDTPRYPQAHAG</sequence>
<dbReference type="RefSeq" id="WP_008070654.1">
    <property type="nucleotide sequence ID" value="NZ_GL876934.1"/>
</dbReference>
<reference evidence="1 2" key="1">
    <citation type="journal article" date="2012" name="J. Bacteriol.">
        <title>Draft Genome Sequence of Novosphingobium nitrogenifigens Y88T.</title>
        <authorList>
            <person name="Strabala T.J."/>
            <person name="Macdonald L."/>
            <person name="Liu V."/>
            <person name="Smit A.M."/>
        </authorList>
    </citation>
    <scope>NUCLEOTIDE SEQUENCE [LARGE SCALE GENOMIC DNA]</scope>
    <source>
        <strain evidence="1 2">DSM 19370</strain>
    </source>
</reference>
<dbReference type="STRING" id="983920.Y88_3245"/>
<dbReference type="OrthoDB" id="7586114at2"/>
<dbReference type="HOGENOM" id="CLU_2808164_0_0_5"/>
<evidence type="ECO:0000313" key="2">
    <source>
        <dbReference type="Proteomes" id="UP000004728"/>
    </source>
</evidence>
<dbReference type="Proteomes" id="UP000004728">
    <property type="component" value="Unassembled WGS sequence"/>
</dbReference>
<keyword evidence="2" id="KW-1185">Reference proteome</keyword>
<accession>F1ZBK1</accession>